<protein>
    <submittedName>
        <fullName evidence="2">VOC family protein</fullName>
    </submittedName>
</protein>
<dbReference type="InterPro" id="IPR029068">
    <property type="entry name" value="Glyas_Bleomycin-R_OHBP_Dase"/>
</dbReference>
<dbReference type="Pfam" id="PF00903">
    <property type="entry name" value="Glyoxalase"/>
    <property type="match status" value="1"/>
</dbReference>
<dbReference type="InterPro" id="IPR004360">
    <property type="entry name" value="Glyas_Fos-R_dOase_dom"/>
</dbReference>
<dbReference type="PANTHER" id="PTHR36503">
    <property type="entry name" value="BLR2520 PROTEIN"/>
    <property type="match status" value="1"/>
</dbReference>
<dbReference type="PANTHER" id="PTHR36503:SF2">
    <property type="entry name" value="BLR2408 PROTEIN"/>
    <property type="match status" value="1"/>
</dbReference>
<dbReference type="RefSeq" id="WP_341840291.1">
    <property type="nucleotide sequence ID" value="NZ_CP149792.1"/>
</dbReference>
<dbReference type="Proteomes" id="UP001449657">
    <property type="component" value="Chromosome"/>
</dbReference>
<proteinExistence type="predicted"/>
<evidence type="ECO:0000259" key="1">
    <source>
        <dbReference type="PROSITE" id="PS51819"/>
    </source>
</evidence>
<feature type="domain" description="VOC" evidence="1">
    <location>
        <begin position="4"/>
        <end position="126"/>
    </location>
</feature>
<reference evidence="2 3" key="1">
    <citation type="submission" date="2024-03" db="EMBL/GenBank/DDBJ databases">
        <title>Chitinophaga caseinilytica sp. nov., a casein hydrolysing bacterium isolated from forest soil.</title>
        <authorList>
            <person name="Lee D.S."/>
            <person name="Han D.M."/>
            <person name="Baek J.H."/>
            <person name="Choi D.G."/>
            <person name="Jeon J.H."/>
            <person name="Jeon C.O."/>
        </authorList>
    </citation>
    <scope>NUCLEOTIDE SEQUENCE [LARGE SCALE GENOMIC DNA]</scope>
    <source>
        <strain evidence="2 3">KACC 19118</strain>
    </source>
</reference>
<dbReference type="Gene3D" id="3.10.180.10">
    <property type="entry name" value="2,3-Dihydroxybiphenyl 1,2-Dioxygenase, domain 1"/>
    <property type="match status" value="1"/>
</dbReference>
<evidence type="ECO:0000313" key="3">
    <source>
        <dbReference type="Proteomes" id="UP001449657"/>
    </source>
</evidence>
<dbReference type="EMBL" id="CP150096">
    <property type="protein sequence ID" value="WZN45539.1"/>
    <property type="molecule type" value="Genomic_DNA"/>
</dbReference>
<keyword evidence="3" id="KW-1185">Reference proteome</keyword>
<evidence type="ECO:0000313" key="2">
    <source>
        <dbReference type="EMBL" id="WZN45539.1"/>
    </source>
</evidence>
<name>A0ABZ2Z1B7_9BACT</name>
<dbReference type="InterPro" id="IPR037523">
    <property type="entry name" value="VOC_core"/>
</dbReference>
<sequence length="130" mass="14618">MKTKKIWANFSVKDVERTSRFYHQLGFTENKSAHPGLASFFFGDNRFVIHFFQQGSQIDAYLPPGATSPEVIFTLAASSREEADQWKEKVQAAGGTIYGNDGQDTSGYYGFMFADPDGHRFNVLVMEEGM</sequence>
<dbReference type="SUPFAM" id="SSF54593">
    <property type="entry name" value="Glyoxalase/Bleomycin resistance protein/Dihydroxybiphenyl dioxygenase"/>
    <property type="match status" value="1"/>
</dbReference>
<organism evidence="2 3">
    <name type="scientific">Chitinophaga caseinilytica</name>
    <dbReference type="NCBI Taxonomy" id="2267521"/>
    <lineage>
        <taxon>Bacteria</taxon>
        <taxon>Pseudomonadati</taxon>
        <taxon>Bacteroidota</taxon>
        <taxon>Chitinophagia</taxon>
        <taxon>Chitinophagales</taxon>
        <taxon>Chitinophagaceae</taxon>
        <taxon>Chitinophaga</taxon>
    </lineage>
</organism>
<accession>A0ABZ2Z1B7</accession>
<gene>
    <name evidence="2" type="ORF">WJU22_21810</name>
</gene>
<dbReference type="PROSITE" id="PS51819">
    <property type="entry name" value="VOC"/>
    <property type="match status" value="1"/>
</dbReference>